<dbReference type="InterPro" id="IPR017853">
    <property type="entry name" value="GH"/>
</dbReference>
<dbReference type="RefSeq" id="WP_143087423.1">
    <property type="nucleotide sequence ID" value="NZ_FOXO01000005.1"/>
</dbReference>
<protein>
    <recommendedName>
        <fullName evidence="2">DUF4015 domain-containing protein</fullName>
    </recommendedName>
</protein>
<dbReference type="EMBL" id="FOXO01000005">
    <property type="protein sequence ID" value="SFP66657.1"/>
    <property type="molecule type" value="Genomic_DNA"/>
</dbReference>
<feature type="chain" id="PRO_5010378259" description="DUF4015 domain-containing protein" evidence="1">
    <location>
        <begin position="33"/>
        <end position="370"/>
    </location>
</feature>
<feature type="signal peptide" evidence="1">
    <location>
        <begin position="1"/>
        <end position="32"/>
    </location>
</feature>
<organism evidence="3 4">
    <name type="scientific">Butyrivibrio proteoclasticus</name>
    <dbReference type="NCBI Taxonomy" id="43305"/>
    <lineage>
        <taxon>Bacteria</taxon>
        <taxon>Bacillati</taxon>
        <taxon>Bacillota</taxon>
        <taxon>Clostridia</taxon>
        <taxon>Lachnospirales</taxon>
        <taxon>Lachnospiraceae</taxon>
        <taxon>Butyrivibrio</taxon>
    </lineage>
</organism>
<dbReference type="Gene3D" id="3.20.20.80">
    <property type="entry name" value="Glycosidases"/>
    <property type="match status" value="1"/>
</dbReference>
<accession>A0A1I5S7T5</accession>
<keyword evidence="1" id="KW-0732">Signal</keyword>
<dbReference type="AlphaFoldDB" id="A0A1I5S7T5"/>
<dbReference type="Pfam" id="PF13200">
    <property type="entry name" value="DUF4015"/>
    <property type="match status" value="1"/>
</dbReference>
<keyword evidence="4" id="KW-1185">Reference proteome</keyword>
<evidence type="ECO:0000313" key="3">
    <source>
        <dbReference type="EMBL" id="SFP66657.1"/>
    </source>
</evidence>
<dbReference type="InterPro" id="IPR025275">
    <property type="entry name" value="DUF4015"/>
</dbReference>
<sequence length="370" mass="42055">MKKKCFKILSKKIISLFLVLTMALGQSKNVYAEGDETSLPSTDQIHGIYVSAYVAGTKNMMEEMITHIDGSNINAVVIDVKNDEGNIVFDMKSDLIDKLGAKNILVKDMPGLIDTLHEHGVYTIARCVAFRDPYIKDVEPEWMLRTADGEIYEDNKGFNWMDPRNDDVCDYLIEVALSCKDAGFDEVQFDYVRFPTGITEEDLGMNGYGRRKAINDFARTAHAKLKSSGMPLSLDVFGTVINSKVDRNIVGQEYSWLSMGCDYLSPMIYPSHYYEGTMGNDYPDLYPYETIDAAMKYSETALKTVNPNGKRVQASVRPWLQGFTASYLKKYRQYEAEEVREQIKAVNDNGIDSWIIWNPSCKYPWEAFTE</sequence>
<dbReference type="Proteomes" id="UP000182624">
    <property type="component" value="Unassembled WGS sequence"/>
</dbReference>
<name>A0A1I5S7T5_9FIRM</name>
<evidence type="ECO:0000313" key="4">
    <source>
        <dbReference type="Proteomes" id="UP000182624"/>
    </source>
</evidence>
<dbReference type="OrthoDB" id="9774125at2"/>
<proteinExistence type="predicted"/>
<dbReference type="SUPFAM" id="SSF51445">
    <property type="entry name" value="(Trans)glycosidases"/>
    <property type="match status" value="1"/>
</dbReference>
<gene>
    <name evidence="3" type="ORF">SAMN04487928_105164</name>
</gene>
<feature type="domain" description="DUF4015" evidence="2">
    <location>
        <begin position="47"/>
        <end position="363"/>
    </location>
</feature>
<reference evidence="4" key="1">
    <citation type="submission" date="2016-10" db="EMBL/GenBank/DDBJ databases">
        <authorList>
            <person name="Varghese N."/>
            <person name="Submissions S."/>
        </authorList>
    </citation>
    <scope>NUCLEOTIDE SEQUENCE [LARGE SCALE GENOMIC DNA]</scope>
    <source>
        <strain evidence="4">P18</strain>
    </source>
</reference>
<evidence type="ECO:0000256" key="1">
    <source>
        <dbReference type="SAM" id="SignalP"/>
    </source>
</evidence>
<evidence type="ECO:0000259" key="2">
    <source>
        <dbReference type="Pfam" id="PF13200"/>
    </source>
</evidence>